<dbReference type="Proteomes" id="UP000029964">
    <property type="component" value="Unassembled WGS sequence"/>
</dbReference>
<proteinExistence type="inferred from homology"/>
<keyword evidence="7 9" id="KW-0456">Lyase</keyword>
<evidence type="ECO:0000256" key="5">
    <source>
        <dbReference type="ARBA" id="ARBA00022723"/>
    </source>
</evidence>
<dbReference type="PROSITE" id="PS51144">
    <property type="entry name" value="ALPHA_CA_2"/>
    <property type="match status" value="1"/>
</dbReference>
<comment type="similarity">
    <text evidence="3 9">Belongs to the alpha-carbonic anhydrase family.</text>
</comment>
<dbReference type="Pfam" id="PF00194">
    <property type="entry name" value="Carb_anhydrase"/>
    <property type="match status" value="1"/>
</dbReference>
<dbReference type="EC" id="4.2.1.1" evidence="4 9"/>
<comment type="cofactor">
    <cofactor evidence="1 9">
        <name>Zn(2+)</name>
        <dbReference type="ChEBI" id="CHEBI:29105"/>
    </cofactor>
</comment>
<evidence type="ECO:0000256" key="6">
    <source>
        <dbReference type="ARBA" id="ARBA00022833"/>
    </source>
</evidence>
<evidence type="ECO:0000313" key="11">
    <source>
        <dbReference type="EMBL" id="KFH48961.1"/>
    </source>
</evidence>
<dbReference type="PROSITE" id="PS51257">
    <property type="entry name" value="PROKAR_LIPOPROTEIN"/>
    <property type="match status" value="1"/>
</dbReference>
<dbReference type="SUPFAM" id="SSF51069">
    <property type="entry name" value="Carbonic anhydrase"/>
    <property type="match status" value="1"/>
</dbReference>
<dbReference type="SMART" id="SM01057">
    <property type="entry name" value="Carb_anhydrase"/>
    <property type="match status" value="1"/>
</dbReference>
<evidence type="ECO:0000256" key="8">
    <source>
        <dbReference type="ARBA" id="ARBA00048348"/>
    </source>
</evidence>
<keyword evidence="9" id="KW-0732">Signal</keyword>
<dbReference type="GO" id="GO:0004089">
    <property type="term" value="F:carbonate dehydratase activity"/>
    <property type="evidence" value="ECO:0007669"/>
    <property type="project" value="UniProtKB-UniRule"/>
</dbReference>
<dbReference type="STRING" id="857340.A0A086THX9"/>
<reference evidence="12" key="1">
    <citation type="journal article" date="2014" name="Genome Announc.">
        <title>Genome sequence and annotation of Acremonium chrysogenum, producer of the beta-lactam antibiotic cephalosporin C.</title>
        <authorList>
            <person name="Terfehr D."/>
            <person name="Dahlmann T.A."/>
            <person name="Specht T."/>
            <person name="Zadra I."/>
            <person name="Kuernsteiner H."/>
            <person name="Kueck U."/>
        </authorList>
    </citation>
    <scope>NUCLEOTIDE SEQUENCE [LARGE SCALE GENOMIC DNA]</scope>
    <source>
        <strain evidence="12">ATCC 11550 / CBS 779.69 / DSM 880 / IAM 14645 / JCM 23072 / IMI 49137</strain>
    </source>
</reference>
<dbReference type="EMBL" id="JPKY01000001">
    <property type="protein sequence ID" value="KFH48961.1"/>
    <property type="molecule type" value="Genomic_DNA"/>
</dbReference>
<evidence type="ECO:0000256" key="3">
    <source>
        <dbReference type="ARBA" id="ARBA00010718"/>
    </source>
</evidence>
<dbReference type="PROSITE" id="PS00162">
    <property type="entry name" value="ALPHA_CA_1"/>
    <property type="match status" value="1"/>
</dbReference>
<evidence type="ECO:0000256" key="7">
    <source>
        <dbReference type="ARBA" id="ARBA00023239"/>
    </source>
</evidence>
<dbReference type="GO" id="GO:0008270">
    <property type="term" value="F:zinc ion binding"/>
    <property type="evidence" value="ECO:0007669"/>
    <property type="project" value="UniProtKB-UniRule"/>
</dbReference>
<dbReference type="InterPro" id="IPR036398">
    <property type="entry name" value="CA_dom_sf"/>
</dbReference>
<gene>
    <name evidence="11" type="ORF">ACRE_001410</name>
</gene>
<feature type="domain" description="Alpha-carbonic anhydrase" evidence="10">
    <location>
        <begin position="36"/>
        <end position="276"/>
    </location>
</feature>
<dbReference type="Gene3D" id="3.10.200.10">
    <property type="entry name" value="Alpha carbonic anhydrase"/>
    <property type="match status" value="1"/>
</dbReference>
<dbReference type="InterPro" id="IPR001148">
    <property type="entry name" value="CA_dom"/>
</dbReference>
<evidence type="ECO:0000256" key="1">
    <source>
        <dbReference type="ARBA" id="ARBA00001947"/>
    </source>
</evidence>
<evidence type="ECO:0000256" key="9">
    <source>
        <dbReference type="RuleBase" id="RU367011"/>
    </source>
</evidence>
<sequence>MKMIPSFLSFAALASAACHYGTTLAPRDSIVGRAKGKFGYDGLQGPINWHGLSPGNALCARGESQSPVNIVPSDYDTVSGSSYNLEIPSYPDGAEIENIGTGVQVYVNGSATIDNTTYALRQYHFHTPSEHRIENEYYPVEVHFVMQTDDESLAVIGFMIEVAADCDTPSEVMTASLRNIGEIPSTGNITTTEPLDFSDLQSHLAESEVFTYGGSLTTPPCDEGVAWNVVADPIFVDVSTFRAVKAVLKFNSRHTQNVPGHVNVIESASKAFDNLL</sequence>
<accession>A0A086THX9</accession>
<feature type="signal peptide" evidence="9">
    <location>
        <begin position="1"/>
        <end position="16"/>
    </location>
</feature>
<comment type="catalytic activity">
    <reaction evidence="8 9">
        <text>hydrogencarbonate + H(+) = CO2 + H2O</text>
        <dbReference type="Rhea" id="RHEA:10748"/>
        <dbReference type="ChEBI" id="CHEBI:15377"/>
        <dbReference type="ChEBI" id="CHEBI:15378"/>
        <dbReference type="ChEBI" id="CHEBI:16526"/>
        <dbReference type="ChEBI" id="CHEBI:17544"/>
        <dbReference type="EC" id="4.2.1.1"/>
    </reaction>
</comment>
<feature type="chain" id="PRO_5025094711" description="Carbonic anhydrase" evidence="9">
    <location>
        <begin position="17"/>
        <end position="276"/>
    </location>
</feature>
<keyword evidence="6 9" id="KW-0862">Zinc</keyword>
<comment type="function">
    <text evidence="2 9">Reversible hydration of carbon dioxide.</text>
</comment>
<evidence type="ECO:0000256" key="2">
    <source>
        <dbReference type="ARBA" id="ARBA00002904"/>
    </source>
</evidence>
<protein>
    <recommendedName>
        <fullName evidence="4 9">Carbonic anhydrase</fullName>
        <ecNumber evidence="4 9">4.2.1.1</ecNumber>
    </recommendedName>
</protein>
<dbReference type="CDD" id="cd03124">
    <property type="entry name" value="alpha_CA_prokaryotic_like"/>
    <property type="match status" value="1"/>
</dbReference>
<evidence type="ECO:0000313" key="12">
    <source>
        <dbReference type="Proteomes" id="UP000029964"/>
    </source>
</evidence>
<organism evidence="11 12">
    <name type="scientific">Hapsidospora chrysogenum (strain ATCC 11550 / CBS 779.69 / DSM 880 / IAM 14645 / JCM 23072 / IMI 49137)</name>
    <name type="common">Acremonium chrysogenum</name>
    <dbReference type="NCBI Taxonomy" id="857340"/>
    <lineage>
        <taxon>Eukaryota</taxon>
        <taxon>Fungi</taxon>
        <taxon>Dikarya</taxon>
        <taxon>Ascomycota</taxon>
        <taxon>Pezizomycotina</taxon>
        <taxon>Sordariomycetes</taxon>
        <taxon>Hypocreomycetidae</taxon>
        <taxon>Hypocreales</taxon>
        <taxon>Bionectriaceae</taxon>
        <taxon>Hapsidospora</taxon>
    </lineage>
</organism>
<dbReference type="InterPro" id="IPR018338">
    <property type="entry name" value="Carbonic_anhydrase_a-class_CS"/>
</dbReference>
<dbReference type="HOGENOM" id="CLU_039326_0_1_1"/>
<evidence type="ECO:0000259" key="10">
    <source>
        <dbReference type="PROSITE" id="PS51144"/>
    </source>
</evidence>
<dbReference type="AlphaFoldDB" id="A0A086THX9"/>
<evidence type="ECO:0000256" key="4">
    <source>
        <dbReference type="ARBA" id="ARBA00012925"/>
    </source>
</evidence>
<dbReference type="InterPro" id="IPR041891">
    <property type="entry name" value="Alpha_CA_prokaryot-like"/>
</dbReference>
<dbReference type="OrthoDB" id="429145at2759"/>
<keyword evidence="5 9" id="KW-0479">Metal-binding</keyword>
<dbReference type="InterPro" id="IPR023561">
    <property type="entry name" value="Carbonic_anhydrase_a-class"/>
</dbReference>
<keyword evidence="12" id="KW-1185">Reference proteome</keyword>
<comment type="caution">
    <text evidence="11">The sequence shown here is derived from an EMBL/GenBank/DDBJ whole genome shotgun (WGS) entry which is preliminary data.</text>
</comment>
<dbReference type="PANTHER" id="PTHR18952">
    <property type="entry name" value="CARBONIC ANHYDRASE"/>
    <property type="match status" value="1"/>
</dbReference>
<name>A0A086THX9_HAPC1</name>
<dbReference type="PANTHER" id="PTHR18952:SF265">
    <property type="entry name" value="CARBONIC ANHYDRASE"/>
    <property type="match status" value="1"/>
</dbReference>